<keyword evidence="1" id="KW-0472">Membrane</keyword>
<keyword evidence="3" id="KW-1185">Reference proteome</keyword>
<feature type="transmembrane region" description="Helical" evidence="1">
    <location>
        <begin position="20"/>
        <end position="38"/>
    </location>
</feature>
<proteinExistence type="predicted"/>
<dbReference type="AlphaFoldDB" id="A0A9E8RWA4"/>
<keyword evidence="1" id="KW-0812">Transmembrane</keyword>
<name>A0A9E8RWA4_9BACI</name>
<dbReference type="Proteomes" id="UP001164726">
    <property type="component" value="Chromosome"/>
</dbReference>
<dbReference type="Pfam" id="PF14143">
    <property type="entry name" value="YrhC"/>
    <property type="match status" value="1"/>
</dbReference>
<dbReference type="InterPro" id="IPR025418">
    <property type="entry name" value="YrhC-like"/>
</dbReference>
<evidence type="ECO:0000256" key="1">
    <source>
        <dbReference type="SAM" id="Phobius"/>
    </source>
</evidence>
<organism evidence="2 3">
    <name type="scientific">Fervidibacillus halotolerans</name>
    <dbReference type="NCBI Taxonomy" id="2980027"/>
    <lineage>
        <taxon>Bacteria</taxon>
        <taxon>Bacillati</taxon>
        <taxon>Bacillota</taxon>
        <taxon>Bacilli</taxon>
        <taxon>Bacillales</taxon>
        <taxon>Bacillaceae</taxon>
        <taxon>Fervidibacillus</taxon>
    </lineage>
</organism>
<protein>
    <submittedName>
        <fullName evidence="2">YrhC family protein</fullName>
    </submittedName>
</protein>
<dbReference type="RefSeq" id="WP_275419646.1">
    <property type="nucleotide sequence ID" value="NZ_CP106877.1"/>
</dbReference>
<evidence type="ECO:0000313" key="2">
    <source>
        <dbReference type="EMBL" id="WAA11535.1"/>
    </source>
</evidence>
<dbReference type="KEGG" id="fhl:OE105_07800"/>
<evidence type="ECO:0000313" key="3">
    <source>
        <dbReference type="Proteomes" id="UP001164726"/>
    </source>
</evidence>
<dbReference type="EMBL" id="CP106877">
    <property type="protein sequence ID" value="WAA11535.1"/>
    <property type="molecule type" value="Genomic_DNA"/>
</dbReference>
<keyword evidence="1" id="KW-1133">Transmembrane helix</keyword>
<accession>A0A9E8RWA4</accession>
<gene>
    <name evidence="2" type="ORF">OE105_07800</name>
</gene>
<reference evidence="2" key="1">
    <citation type="submission" date="2022-09" db="EMBL/GenBank/DDBJ databases">
        <title>Complete Genomes of Fervidibacillus albus and Fervidibacillus halotolerans isolated from tidal flat sediments.</title>
        <authorList>
            <person name="Kwon K.K."/>
            <person name="Yang S.-H."/>
            <person name="Park M.J."/>
            <person name="Oh H.-M."/>
        </authorList>
    </citation>
    <scope>NUCLEOTIDE SEQUENCE</scope>
    <source>
        <strain evidence="2">MEBiC13594</strain>
    </source>
</reference>
<feature type="transmembrane region" description="Helical" evidence="1">
    <location>
        <begin position="44"/>
        <end position="61"/>
    </location>
</feature>
<sequence>MNQKDRLLGKIVDYKNYSQILLALSTFLYLGIVIKGSSLPTGKLALLFIGAILFLLFAYFFQRARKKCEEQLGEMK</sequence>